<feature type="signal peptide" evidence="3">
    <location>
        <begin position="1"/>
        <end position="23"/>
    </location>
</feature>
<dbReference type="PANTHER" id="PTHR30036:SF7">
    <property type="entry name" value="ABC TRANSPORTER PERIPLASMIC-BINDING PROTEIN YPHF"/>
    <property type="match status" value="1"/>
</dbReference>
<evidence type="ECO:0000313" key="6">
    <source>
        <dbReference type="Proteomes" id="UP001262410"/>
    </source>
</evidence>
<dbReference type="InterPro" id="IPR025997">
    <property type="entry name" value="SBP_2_dom"/>
</dbReference>
<dbReference type="Pfam" id="PF13407">
    <property type="entry name" value="Peripla_BP_4"/>
    <property type="match status" value="1"/>
</dbReference>
<dbReference type="InterPro" id="IPR050555">
    <property type="entry name" value="Bact_Solute-Bind_Prot2"/>
</dbReference>
<dbReference type="EMBL" id="JAVDPW010000008">
    <property type="protein sequence ID" value="MDR6292074.1"/>
    <property type="molecule type" value="Genomic_DNA"/>
</dbReference>
<keyword evidence="3" id="KW-0732">Signal</keyword>
<accession>A0ABU1JTX5</accession>
<gene>
    <name evidence="5" type="ORF">E9232_004612</name>
</gene>
<keyword evidence="5" id="KW-0813">Transport</keyword>
<evidence type="ECO:0000256" key="1">
    <source>
        <dbReference type="ARBA" id="ARBA00004418"/>
    </source>
</evidence>
<dbReference type="Proteomes" id="UP001262410">
    <property type="component" value="Unassembled WGS sequence"/>
</dbReference>
<evidence type="ECO:0000259" key="4">
    <source>
        <dbReference type="Pfam" id="PF13407"/>
    </source>
</evidence>
<dbReference type="Gene3D" id="3.40.50.2300">
    <property type="match status" value="2"/>
</dbReference>
<keyword evidence="5" id="KW-0762">Sugar transport</keyword>
<organism evidence="5 6">
    <name type="scientific">Inquilinus ginsengisoli</name>
    <dbReference type="NCBI Taxonomy" id="363840"/>
    <lineage>
        <taxon>Bacteria</taxon>
        <taxon>Pseudomonadati</taxon>
        <taxon>Pseudomonadota</taxon>
        <taxon>Alphaproteobacteria</taxon>
        <taxon>Rhodospirillales</taxon>
        <taxon>Rhodospirillaceae</taxon>
        <taxon>Inquilinus</taxon>
    </lineage>
</organism>
<reference evidence="5 6" key="1">
    <citation type="submission" date="2023-07" db="EMBL/GenBank/DDBJ databases">
        <title>Sorghum-associated microbial communities from plants grown in Nebraska, USA.</title>
        <authorList>
            <person name="Schachtman D."/>
        </authorList>
    </citation>
    <scope>NUCLEOTIDE SEQUENCE [LARGE SCALE GENOMIC DNA]</scope>
    <source>
        <strain evidence="5 6">584</strain>
    </source>
</reference>
<evidence type="ECO:0000256" key="3">
    <source>
        <dbReference type="SAM" id="SignalP"/>
    </source>
</evidence>
<protein>
    <submittedName>
        <fullName evidence="5">Simple sugar transport system substrate-binding protein</fullName>
    </submittedName>
</protein>
<feature type="chain" id="PRO_5046471103" evidence="3">
    <location>
        <begin position="24"/>
        <end position="329"/>
    </location>
</feature>
<dbReference type="PANTHER" id="PTHR30036">
    <property type="entry name" value="D-XYLOSE-BINDING PERIPLASMIC PROTEIN"/>
    <property type="match status" value="1"/>
</dbReference>
<sequence length="329" mass="35094">MTRNFLKYALPAAAMLLAGAAFAADKPEVVTVVKIAGIPWFNAVEQGIQKGGEEFGLNASMVGPNTVDPAQQVKLVEDLIARKVDAIGLIPLDINVMEPVLQRAAAAGIPIITHEAPEQKTKTWNIELIDSKEFGEVQMERLAQSMGGEGEYIVMVGTLTTPLHNLWADSAIAYQKAKYPKMKLATERFPGADEVDSSYKVAMDAITAYPNLKGIIGFGSNGPIGAGNAVRERGMQGKVFVTGTCLPSPGRALITDGVVQECFLWNPIDAGYAMMAVAKLVLDKKPITDGMEIPGVGKVAVDAATHNIRANLILHINKDSVDKLVDAGL</sequence>
<name>A0ABU1JTX5_9PROT</name>
<feature type="domain" description="Periplasmic binding protein" evidence="4">
    <location>
        <begin position="30"/>
        <end position="285"/>
    </location>
</feature>
<dbReference type="RefSeq" id="WP_309797848.1">
    <property type="nucleotide sequence ID" value="NZ_JAVDPW010000008.1"/>
</dbReference>
<proteinExistence type="inferred from homology"/>
<dbReference type="SUPFAM" id="SSF53822">
    <property type="entry name" value="Periplasmic binding protein-like I"/>
    <property type="match status" value="1"/>
</dbReference>
<comment type="subcellular location">
    <subcellularLocation>
        <location evidence="1">Periplasm</location>
    </subcellularLocation>
</comment>
<comment type="similarity">
    <text evidence="2">Belongs to the bacterial solute-binding protein 2 family.</text>
</comment>
<evidence type="ECO:0000313" key="5">
    <source>
        <dbReference type="EMBL" id="MDR6292074.1"/>
    </source>
</evidence>
<dbReference type="InterPro" id="IPR028082">
    <property type="entry name" value="Peripla_BP_I"/>
</dbReference>
<comment type="caution">
    <text evidence="5">The sequence shown here is derived from an EMBL/GenBank/DDBJ whole genome shotgun (WGS) entry which is preliminary data.</text>
</comment>
<evidence type="ECO:0000256" key="2">
    <source>
        <dbReference type="ARBA" id="ARBA00007639"/>
    </source>
</evidence>
<keyword evidence="6" id="KW-1185">Reference proteome</keyword>